<dbReference type="GO" id="GO:0000287">
    <property type="term" value="F:magnesium ion binding"/>
    <property type="evidence" value="ECO:0007669"/>
    <property type="project" value="TreeGrafter"/>
</dbReference>
<evidence type="ECO:0000256" key="3">
    <source>
        <dbReference type="ARBA" id="ARBA00009184"/>
    </source>
</evidence>
<dbReference type="PANTHER" id="PTHR43344:SF2">
    <property type="entry name" value="PHOSPHOSERINE PHOSPHATASE"/>
    <property type="match status" value="1"/>
</dbReference>
<dbReference type="NCBIfam" id="TIGR00338">
    <property type="entry name" value="serB"/>
    <property type="match status" value="1"/>
</dbReference>
<gene>
    <name evidence="15" type="primary">serB</name>
    <name evidence="15" type="ORF">JDN41_06000</name>
</gene>
<evidence type="ECO:0000256" key="4">
    <source>
        <dbReference type="ARBA" id="ARBA00012640"/>
    </source>
</evidence>
<evidence type="ECO:0000313" key="16">
    <source>
        <dbReference type="Proteomes" id="UP000623250"/>
    </source>
</evidence>
<name>A0A8I1GDV1_9HYPH</name>
<dbReference type="UniPathway" id="UPA00135">
    <property type="reaction ID" value="UER00198"/>
</dbReference>
<keyword evidence="9" id="KW-0460">Magnesium</keyword>
<dbReference type="GO" id="GO:0005737">
    <property type="term" value="C:cytoplasm"/>
    <property type="evidence" value="ECO:0007669"/>
    <property type="project" value="TreeGrafter"/>
</dbReference>
<evidence type="ECO:0000256" key="10">
    <source>
        <dbReference type="ARBA" id="ARBA00023299"/>
    </source>
</evidence>
<keyword evidence="8 15" id="KW-0378">Hydrolase</keyword>
<evidence type="ECO:0000256" key="1">
    <source>
        <dbReference type="ARBA" id="ARBA00001946"/>
    </source>
</evidence>
<dbReference type="PANTHER" id="PTHR43344">
    <property type="entry name" value="PHOSPHOSERINE PHOSPHATASE"/>
    <property type="match status" value="1"/>
</dbReference>
<feature type="active site" description="Proton donor" evidence="14">
    <location>
        <position position="93"/>
    </location>
</feature>
<organism evidence="15 16">
    <name type="scientific">Rhodomicrobium udaipurense</name>
    <dbReference type="NCBI Taxonomy" id="1202716"/>
    <lineage>
        <taxon>Bacteria</taxon>
        <taxon>Pseudomonadati</taxon>
        <taxon>Pseudomonadota</taxon>
        <taxon>Alphaproteobacteria</taxon>
        <taxon>Hyphomicrobiales</taxon>
        <taxon>Hyphomicrobiaceae</taxon>
        <taxon>Rhodomicrobium</taxon>
    </lineage>
</organism>
<evidence type="ECO:0000256" key="2">
    <source>
        <dbReference type="ARBA" id="ARBA00005135"/>
    </source>
</evidence>
<comment type="catalytic activity">
    <reaction evidence="12">
        <text>O-phospho-L-serine + H2O = L-serine + phosphate</text>
        <dbReference type="Rhea" id="RHEA:21208"/>
        <dbReference type="ChEBI" id="CHEBI:15377"/>
        <dbReference type="ChEBI" id="CHEBI:33384"/>
        <dbReference type="ChEBI" id="CHEBI:43474"/>
        <dbReference type="ChEBI" id="CHEBI:57524"/>
        <dbReference type="EC" id="3.1.3.3"/>
    </reaction>
</comment>
<keyword evidence="16" id="KW-1185">Reference proteome</keyword>
<dbReference type="NCBIfam" id="TIGR01488">
    <property type="entry name" value="HAD-SF-IB"/>
    <property type="match status" value="1"/>
</dbReference>
<dbReference type="Gene3D" id="3.40.50.1000">
    <property type="entry name" value="HAD superfamily/HAD-like"/>
    <property type="match status" value="1"/>
</dbReference>
<comment type="caution">
    <text evidence="15">The sequence shown here is derived from an EMBL/GenBank/DDBJ whole genome shotgun (WGS) entry which is preliminary data.</text>
</comment>
<evidence type="ECO:0000256" key="8">
    <source>
        <dbReference type="ARBA" id="ARBA00022801"/>
    </source>
</evidence>
<accession>A0A8I1GDV1</accession>
<evidence type="ECO:0000313" key="15">
    <source>
        <dbReference type="EMBL" id="MBJ7543109.1"/>
    </source>
</evidence>
<dbReference type="SFLD" id="SFLDG01137">
    <property type="entry name" value="C1.6.1:_Phosphoserine_Phosphat"/>
    <property type="match status" value="1"/>
</dbReference>
<dbReference type="InterPro" id="IPR023214">
    <property type="entry name" value="HAD_sf"/>
</dbReference>
<evidence type="ECO:0000256" key="7">
    <source>
        <dbReference type="ARBA" id="ARBA00022723"/>
    </source>
</evidence>
<dbReference type="SUPFAM" id="SSF56784">
    <property type="entry name" value="HAD-like"/>
    <property type="match status" value="1"/>
</dbReference>
<dbReference type="InterPro" id="IPR050582">
    <property type="entry name" value="HAD-like_SerB"/>
</dbReference>
<reference evidence="15 16" key="1">
    <citation type="submission" date="2020-12" db="EMBL/GenBank/DDBJ databases">
        <title>Revised draft genomes of Rhodomicrobium vannielii ATCC 17100 and Rhodomicrobium udaipurense JA643.</title>
        <authorList>
            <person name="Conners E.M."/>
            <person name="Davenport E.J."/>
            <person name="Bose A."/>
        </authorList>
    </citation>
    <scope>NUCLEOTIDE SEQUENCE [LARGE SCALE GENOMIC DNA]</scope>
    <source>
        <strain evidence="15 16">JA643</strain>
    </source>
</reference>
<proteinExistence type="inferred from homology"/>
<dbReference type="EC" id="3.1.3.3" evidence="4"/>
<keyword evidence="7" id="KW-0479">Metal-binding</keyword>
<dbReference type="AlphaFoldDB" id="A0A8I1GDV1"/>
<comment type="similarity">
    <text evidence="3">Belongs to the HAD-like hydrolase superfamily. SerB family.</text>
</comment>
<dbReference type="SFLD" id="SFLDF00029">
    <property type="entry name" value="phosphoserine_phosphatase"/>
    <property type="match status" value="1"/>
</dbReference>
<dbReference type="Proteomes" id="UP000623250">
    <property type="component" value="Unassembled WGS sequence"/>
</dbReference>
<dbReference type="EMBL" id="JAEMUK010000011">
    <property type="protein sequence ID" value="MBJ7543109.1"/>
    <property type="molecule type" value="Genomic_DNA"/>
</dbReference>
<dbReference type="GO" id="GO:0036424">
    <property type="term" value="F:L-phosphoserine phosphatase activity"/>
    <property type="evidence" value="ECO:0007669"/>
    <property type="project" value="InterPro"/>
</dbReference>
<evidence type="ECO:0000256" key="11">
    <source>
        <dbReference type="ARBA" id="ARBA00031693"/>
    </source>
</evidence>
<dbReference type="Pfam" id="PF12710">
    <property type="entry name" value="HAD"/>
    <property type="match status" value="1"/>
</dbReference>
<evidence type="ECO:0000256" key="13">
    <source>
        <dbReference type="ARBA" id="ARBA00048523"/>
    </source>
</evidence>
<evidence type="ECO:0000256" key="12">
    <source>
        <dbReference type="ARBA" id="ARBA00048138"/>
    </source>
</evidence>
<feature type="active site" description="Nucleophile" evidence="14">
    <location>
        <position position="91"/>
    </location>
</feature>
<keyword evidence="6" id="KW-0028">Amino-acid biosynthesis</keyword>
<dbReference type="GO" id="GO:0006564">
    <property type="term" value="P:L-serine biosynthetic process"/>
    <property type="evidence" value="ECO:0007669"/>
    <property type="project" value="UniProtKB-KW"/>
</dbReference>
<dbReference type="InterPro" id="IPR036412">
    <property type="entry name" value="HAD-like_sf"/>
</dbReference>
<sequence>MDIAITLTAAPESKDLLLGLSAQLQRDLNGDLEFGWLSEGEALDLILALAPEEKVAAADLKATVAAALGDAHVDFCVQPAQGRRKRMLIADMDSTIIAQECLDEMADFAGIKPQIAALTERAMRGELDFADALRERIALLRGMPKTELSRVLAERITLNRGAQALVETMNAHRGHTVLVSGGFTYFTRAVGGMAGFAKNRANQFIWEDGKLAGVEEPILGREAKLAALNDEATANGLSPEDVIAVGDGANDLSMLKAAGLGVAYRAKPVVAAEADAQVLHTELTTLLFFQGYKREDFVTSIT</sequence>
<evidence type="ECO:0000256" key="14">
    <source>
        <dbReference type="PIRSR" id="PIRSR604469-1"/>
    </source>
</evidence>
<comment type="catalytic activity">
    <reaction evidence="13">
        <text>O-phospho-D-serine + H2O = D-serine + phosphate</text>
        <dbReference type="Rhea" id="RHEA:24873"/>
        <dbReference type="ChEBI" id="CHEBI:15377"/>
        <dbReference type="ChEBI" id="CHEBI:35247"/>
        <dbReference type="ChEBI" id="CHEBI:43474"/>
        <dbReference type="ChEBI" id="CHEBI:58680"/>
        <dbReference type="EC" id="3.1.3.3"/>
    </reaction>
</comment>
<comment type="cofactor">
    <cofactor evidence="1">
        <name>Mg(2+)</name>
        <dbReference type="ChEBI" id="CHEBI:18420"/>
    </cofactor>
</comment>
<dbReference type="SFLD" id="SFLDG01136">
    <property type="entry name" value="C1.6:_Phosphoserine_Phosphatas"/>
    <property type="match status" value="1"/>
</dbReference>
<evidence type="ECO:0000256" key="6">
    <source>
        <dbReference type="ARBA" id="ARBA00022605"/>
    </source>
</evidence>
<comment type="pathway">
    <text evidence="2">Amino-acid biosynthesis; L-serine biosynthesis; L-serine from 3-phospho-D-glycerate: step 3/3.</text>
</comment>
<protein>
    <recommendedName>
        <fullName evidence="5">Phosphoserine phosphatase</fullName>
        <ecNumber evidence="4">3.1.3.3</ecNumber>
    </recommendedName>
    <alternativeName>
        <fullName evidence="11">O-phosphoserine phosphohydrolase</fullName>
    </alternativeName>
</protein>
<dbReference type="InterPro" id="IPR004469">
    <property type="entry name" value="PSP"/>
</dbReference>
<keyword evidence="10" id="KW-0718">Serine biosynthesis</keyword>
<evidence type="ECO:0000256" key="9">
    <source>
        <dbReference type="ARBA" id="ARBA00022842"/>
    </source>
</evidence>
<dbReference type="RefSeq" id="WP_037235128.1">
    <property type="nucleotide sequence ID" value="NZ_JAEMUK010000011.1"/>
</dbReference>
<dbReference type="SFLD" id="SFLDS00003">
    <property type="entry name" value="Haloacid_Dehalogenase"/>
    <property type="match status" value="1"/>
</dbReference>
<evidence type="ECO:0000256" key="5">
    <source>
        <dbReference type="ARBA" id="ARBA00015196"/>
    </source>
</evidence>